<evidence type="ECO:0000313" key="2">
    <source>
        <dbReference type="Proteomes" id="UP000060787"/>
    </source>
</evidence>
<dbReference type="AlphaFoldDB" id="A0A0S2FI22"/>
<name>A0A0S2FI22_LYSAN</name>
<gene>
    <name evidence="1" type="ORF">LA76x_5041</name>
</gene>
<keyword evidence="2" id="KW-1185">Reference proteome</keyword>
<reference evidence="1 2" key="1">
    <citation type="journal article" date="2015" name="BMC Genomics">
        <title>Comparative genomics and metabolic profiling of the genus Lysobacter.</title>
        <authorList>
            <person name="de Bruijn I."/>
            <person name="Cheng X."/>
            <person name="de Jager V."/>
            <person name="Exposito R.G."/>
            <person name="Watrous J."/>
            <person name="Patel N."/>
            <person name="Postma J."/>
            <person name="Dorrestein P.C."/>
            <person name="Kobayashi D."/>
            <person name="Raaijmakers J.M."/>
        </authorList>
    </citation>
    <scope>NUCLEOTIDE SEQUENCE [LARGE SCALE GENOMIC DNA]</scope>
    <source>
        <strain evidence="1 2">76</strain>
    </source>
</reference>
<organism evidence="1 2">
    <name type="scientific">Lysobacter antibioticus</name>
    <dbReference type="NCBI Taxonomy" id="84531"/>
    <lineage>
        <taxon>Bacteria</taxon>
        <taxon>Pseudomonadati</taxon>
        <taxon>Pseudomonadota</taxon>
        <taxon>Gammaproteobacteria</taxon>
        <taxon>Lysobacterales</taxon>
        <taxon>Lysobacteraceae</taxon>
        <taxon>Lysobacter</taxon>
    </lineage>
</organism>
<protein>
    <submittedName>
        <fullName evidence="1">Uncharacterized protein</fullName>
    </submittedName>
</protein>
<dbReference type="Proteomes" id="UP000060787">
    <property type="component" value="Chromosome"/>
</dbReference>
<sequence length="47" mass="5383">MNAARISKYPKKASRAHNEPYVAVRASSQLKVLMREISSRMIFPAYD</sequence>
<dbReference type="PATRIC" id="fig|84531.7.peg.410"/>
<dbReference type="KEGG" id="lab:LA76x_5041"/>
<proteinExistence type="predicted"/>
<dbReference type="EMBL" id="CP011129">
    <property type="protein sequence ID" value="ALN83143.1"/>
    <property type="molecule type" value="Genomic_DNA"/>
</dbReference>
<accession>A0A0S2FI22</accession>
<dbReference type="KEGG" id="laq:GLA29479_412"/>
<evidence type="ECO:0000313" key="1">
    <source>
        <dbReference type="EMBL" id="ALN83143.1"/>
    </source>
</evidence>